<feature type="compositionally biased region" description="Acidic residues" evidence="1">
    <location>
        <begin position="1"/>
        <end position="18"/>
    </location>
</feature>
<dbReference type="RefSeq" id="WP_372392005.1">
    <property type="nucleotide sequence ID" value="NZ_JBGNYA010000002.1"/>
</dbReference>
<dbReference type="Proteomes" id="UP001570511">
    <property type="component" value="Unassembled WGS sequence"/>
</dbReference>
<evidence type="ECO:0000313" key="3">
    <source>
        <dbReference type="Proteomes" id="UP001570511"/>
    </source>
</evidence>
<feature type="region of interest" description="Disordered" evidence="1">
    <location>
        <begin position="1"/>
        <end position="28"/>
    </location>
</feature>
<dbReference type="AlphaFoldDB" id="A0ABD5MJI6"/>
<name>A0ABD5MJI6_9EURY</name>
<dbReference type="EMBL" id="JBGNYA010000002">
    <property type="protein sequence ID" value="MFA1612638.1"/>
    <property type="molecule type" value="Genomic_DNA"/>
</dbReference>
<protein>
    <submittedName>
        <fullName evidence="2">Uncharacterized protein</fullName>
    </submittedName>
</protein>
<reference evidence="2 3" key="1">
    <citation type="submission" date="2024-08" db="EMBL/GenBank/DDBJ databases">
        <title>Halobellus sp. MBLA0158 whole genome sequence.</title>
        <authorList>
            <person name="Hwang C.Y."/>
            <person name="Cho E.-S."/>
            <person name="Seo M.-J."/>
        </authorList>
    </citation>
    <scope>NUCLEOTIDE SEQUENCE [LARGE SCALE GENOMIC DNA]</scope>
    <source>
        <strain evidence="2 3">MBLA0158</strain>
    </source>
</reference>
<keyword evidence="3" id="KW-1185">Reference proteome</keyword>
<sequence length="410" mass="44442">MAEDEDDVFEEPDFDDLEEALKADREEHREQVSLEWVETIREAGEVWRESEDVETVSDEVGLSLERTKEALTVYRLIFEEVPMAVASKSVIPGRSFFSLESEVTTLDPEDEGESVEDLLREYIGAVYLEHDIQEEEVGEPPERETPRSGFEGVELDLDMSGLFPSFEIPSSTLAAVANMPKIHDEVLQSQVSALAGAVSPDLFRTEQMVASALQPAIAQHQEIFAQSLAPLTAAIEEQQSLIGHSAALALSDAMKGVQFPEPVLADLAAMQPTIDATAAATTHSHAYPDSEDPVVDEASKTSVEAESLEATGEVAPETGPIDATIDSTLPDSDAFSTELAFEIPALVVQSMLGTGSTRIWFNNLSQGKQTSVIFGCMAGIAYSLTNNWTLAGIAATGVTPYLREVLTEDE</sequence>
<evidence type="ECO:0000256" key="1">
    <source>
        <dbReference type="SAM" id="MobiDB-lite"/>
    </source>
</evidence>
<evidence type="ECO:0000313" key="2">
    <source>
        <dbReference type="EMBL" id="MFA1612638.1"/>
    </source>
</evidence>
<comment type="caution">
    <text evidence="2">The sequence shown here is derived from an EMBL/GenBank/DDBJ whole genome shotgun (WGS) entry which is preliminary data.</text>
</comment>
<gene>
    <name evidence="2" type="ORF">OS889_16780</name>
</gene>
<accession>A0ABD5MJI6</accession>
<organism evidence="2 3">
    <name type="scientific">Halobellus rubicundus</name>
    <dbReference type="NCBI Taxonomy" id="2996466"/>
    <lineage>
        <taxon>Archaea</taxon>
        <taxon>Methanobacteriati</taxon>
        <taxon>Methanobacteriota</taxon>
        <taxon>Stenosarchaea group</taxon>
        <taxon>Halobacteria</taxon>
        <taxon>Halobacteriales</taxon>
        <taxon>Haloferacaceae</taxon>
        <taxon>Halobellus</taxon>
    </lineage>
</organism>
<feature type="compositionally biased region" description="Basic and acidic residues" evidence="1">
    <location>
        <begin position="19"/>
        <end position="28"/>
    </location>
</feature>
<proteinExistence type="predicted"/>